<dbReference type="Proteomes" id="UP000823399">
    <property type="component" value="Unassembled WGS sequence"/>
</dbReference>
<keyword evidence="3" id="KW-1185">Reference proteome</keyword>
<dbReference type="AlphaFoldDB" id="A0A9P7F832"/>
<name>A0A9P7F832_9AGAM</name>
<evidence type="ECO:0000313" key="3">
    <source>
        <dbReference type="Proteomes" id="UP000823399"/>
    </source>
</evidence>
<feature type="region of interest" description="Disordered" evidence="1">
    <location>
        <begin position="155"/>
        <end position="177"/>
    </location>
</feature>
<dbReference type="RefSeq" id="XP_041292729.1">
    <property type="nucleotide sequence ID" value="XM_041433706.1"/>
</dbReference>
<evidence type="ECO:0000313" key="2">
    <source>
        <dbReference type="EMBL" id="KAG2108210.1"/>
    </source>
</evidence>
<evidence type="ECO:0000256" key="1">
    <source>
        <dbReference type="SAM" id="MobiDB-lite"/>
    </source>
</evidence>
<reference evidence="2" key="1">
    <citation type="journal article" date="2020" name="New Phytol.">
        <title>Comparative genomics reveals dynamic genome evolution in host specialist ectomycorrhizal fungi.</title>
        <authorList>
            <person name="Lofgren L.A."/>
            <person name="Nguyen N.H."/>
            <person name="Vilgalys R."/>
            <person name="Ruytinx J."/>
            <person name="Liao H.L."/>
            <person name="Branco S."/>
            <person name="Kuo A."/>
            <person name="LaButti K."/>
            <person name="Lipzen A."/>
            <person name="Andreopoulos W."/>
            <person name="Pangilinan J."/>
            <person name="Riley R."/>
            <person name="Hundley H."/>
            <person name="Na H."/>
            <person name="Barry K."/>
            <person name="Grigoriev I.V."/>
            <person name="Stajich J.E."/>
            <person name="Kennedy P.G."/>
        </authorList>
    </citation>
    <scope>NUCLEOTIDE SEQUENCE</scope>
    <source>
        <strain evidence="2">FC423</strain>
    </source>
</reference>
<organism evidence="2 3">
    <name type="scientific">Suillus discolor</name>
    <dbReference type="NCBI Taxonomy" id="1912936"/>
    <lineage>
        <taxon>Eukaryota</taxon>
        <taxon>Fungi</taxon>
        <taxon>Dikarya</taxon>
        <taxon>Basidiomycota</taxon>
        <taxon>Agaricomycotina</taxon>
        <taxon>Agaricomycetes</taxon>
        <taxon>Agaricomycetidae</taxon>
        <taxon>Boletales</taxon>
        <taxon>Suillineae</taxon>
        <taxon>Suillaceae</taxon>
        <taxon>Suillus</taxon>
    </lineage>
</organism>
<dbReference type="EMBL" id="JABBWM010000028">
    <property type="protein sequence ID" value="KAG2108210.1"/>
    <property type="molecule type" value="Genomic_DNA"/>
</dbReference>
<gene>
    <name evidence="2" type="ORF">F5147DRAFT_652931</name>
</gene>
<proteinExistence type="predicted"/>
<sequence>MSTQAVAKTGNKPECAAVVQQYSKAGIFQALLDWTTVADDDLCIKHHPQFHKTVNYRHLTSSGDTEHTASGRADAEATASMSPSCDILMSRFIANNQDPAVAKHVLSTMTREPVSPLATLFNKVLVTPSPTTPLEPLTPLCPSTAASPSKEHLRAMGNRTQPKTIGQHGKRKDRQTEDYVVDETDHKASSSTAHAVAGPVKAMSSNTVNDIGFWDVDTRPAGWGCDSTIATLAECDKCIKLDIPCIVLPDKKYGFTRLDGVGVQARL</sequence>
<accession>A0A9P7F832</accession>
<comment type="caution">
    <text evidence="2">The sequence shown here is derived from an EMBL/GenBank/DDBJ whole genome shotgun (WGS) entry which is preliminary data.</text>
</comment>
<protein>
    <submittedName>
        <fullName evidence="2">Uncharacterized protein</fullName>
    </submittedName>
</protein>
<dbReference type="GeneID" id="64695965"/>